<reference evidence="6 7" key="1">
    <citation type="submission" date="2018-10" db="EMBL/GenBank/DDBJ databases">
        <title>Genome sequencing of Arthrobacter oryzae TNB02.</title>
        <authorList>
            <person name="Cho Y.-J."/>
            <person name="Cho A."/>
            <person name="Kim O.-S."/>
        </authorList>
    </citation>
    <scope>NUCLEOTIDE SEQUENCE [LARGE SCALE GENOMIC DNA]</scope>
    <source>
        <strain evidence="6 7">TNB02</strain>
    </source>
</reference>
<keyword evidence="3" id="KW-0520">NAD</keyword>
<name>A0A3N0BL24_9MICC</name>
<dbReference type="PANTHER" id="PTHR22604">
    <property type="entry name" value="OXIDOREDUCTASES"/>
    <property type="match status" value="1"/>
</dbReference>
<dbReference type="Gene3D" id="3.30.360.10">
    <property type="entry name" value="Dihydrodipicolinate Reductase, domain 2"/>
    <property type="match status" value="1"/>
</dbReference>
<evidence type="ECO:0000256" key="3">
    <source>
        <dbReference type="ARBA" id="ARBA00023027"/>
    </source>
</evidence>
<dbReference type="GO" id="GO:0000166">
    <property type="term" value="F:nucleotide binding"/>
    <property type="evidence" value="ECO:0007669"/>
    <property type="project" value="InterPro"/>
</dbReference>
<dbReference type="EMBL" id="RBED01000147">
    <property type="protein sequence ID" value="RNL49153.1"/>
    <property type="molecule type" value="Genomic_DNA"/>
</dbReference>
<evidence type="ECO:0000256" key="2">
    <source>
        <dbReference type="ARBA" id="ARBA00023002"/>
    </source>
</evidence>
<dbReference type="SUPFAM" id="SSF55347">
    <property type="entry name" value="Glyceraldehyde-3-phosphate dehydrogenase-like, C-terminal domain"/>
    <property type="match status" value="1"/>
</dbReference>
<evidence type="ECO:0000313" key="6">
    <source>
        <dbReference type="EMBL" id="RNL49153.1"/>
    </source>
</evidence>
<proteinExistence type="inferred from homology"/>
<dbReference type="GO" id="GO:0016491">
    <property type="term" value="F:oxidoreductase activity"/>
    <property type="evidence" value="ECO:0007669"/>
    <property type="project" value="UniProtKB-KW"/>
</dbReference>
<evidence type="ECO:0000256" key="1">
    <source>
        <dbReference type="ARBA" id="ARBA00010928"/>
    </source>
</evidence>
<feature type="domain" description="Gfo/Idh/MocA-like oxidoreductase N-terminal" evidence="4">
    <location>
        <begin position="29"/>
        <end position="153"/>
    </location>
</feature>
<dbReference type="Gene3D" id="3.40.50.720">
    <property type="entry name" value="NAD(P)-binding Rossmann-like Domain"/>
    <property type="match status" value="1"/>
</dbReference>
<evidence type="ECO:0000259" key="5">
    <source>
        <dbReference type="Pfam" id="PF22725"/>
    </source>
</evidence>
<dbReference type="AlphaFoldDB" id="A0A3N0BL24"/>
<dbReference type="InterPro" id="IPR055170">
    <property type="entry name" value="GFO_IDH_MocA-like_dom"/>
</dbReference>
<evidence type="ECO:0000313" key="7">
    <source>
        <dbReference type="Proteomes" id="UP000273807"/>
    </source>
</evidence>
<dbReference type="Pfam" id="PF01408">
    <property type="entry name" value="GFO_IDH_MocA"/>
    <property type="match status" value="1"/>
</dbReference>
<dbReference type="RefSeq" id="WP_123256934.1">
    <property type="nucleotide sequence ID" value="NZ_RBED01000147.1"/>
</dbReference>
<dbReference type="Pfam" id="PF22725">
    <property type="entry name" value="GFO_IDH_MocA_C3"/>
    <property type="match status" value="1"/>
</dbReference>
<protein>
    <submittedName>
        <fullName evidence="6">Gfo/Idh/MocA family oxidoreductase</fullName>
    </submittedName>
</protein>
<dbReference type="SUPFAM" id="SSF51735">
    <property type="entry name" value="NAD(P)-binding Rossmann-fold domains"/>
    <property type="match status" value="1"/>
</dbReference>
<accession>A0A3N0BL24</accession>
<dbReference type="OrthoDB" id="9815825at2"/>
<sequence>MPVTEPLLVRTPLLAAGLDDPLPATGRALRWGVIATGRIASIVVSDLALLPDAVLQAVSSRTQAGADAFAAEHGFASAYGDKADGGLSGYQRLLADPAVDVVYIATPHANHYQVGLEALGAGKHVLCEKPLTLNARQAEHLVSVAREQNVFFMEAVWSRFLPSIQRVAGIIASGELGEVRWIQADLGFPAPFDPEARLWKLEDGGGALLDLGVYLLTWAQIALGQPRSLTATSHLNSSGVDTETAMSLVYDSGAQVQLMTSLTTVSTQTATLSGTKGTLKCNAPLFNPTELTITTGPGETRVEKFLLAGRGYTYQLREVTRCIQQGMTESPTMPLADTLTIMSLLDEVRSQAGIRYPAD</sequence>
<keyword evidence="7" id="KW-1185">Reference proteome</keyword>
<comment type="caution">
    <text evidence="6">The sequence shown here is derived from an EMBL/GenBank/DDBJ whole genome shotgun (WGS) entry which is preliminary data.</text>
</comment>
<dbReference type="InterPro" id="IPR000683">
    <property type="entry name" value="Gfo/Idh/MocA-like_OxRdtase_N"/>
</dbReference>
<dbReference type="PANTHER" id="PTHR22604:SF105">
    <property type="entry name" value="TRANS-1,2-DIHYDROBENZENE-1,2-DIOL DEHYDROGENASE"/>
    <property type="match status" value="1"/>
</dbReference>
<comment type="similarity">
    <text evidence="1">Belongs to the Gfo/Idh/MocA family.</text>
</comment>
<gene>
    <name evidence="6" type="ORF">D7003_18795</name>
</gene>
<keyword evidence="2" id="KW-0560">Oxidoreductase</keyword>
<dbReference type="InterPro" id="IPR050984">
    <property type="entry name" value="Gfo/Idh/MocA_domain"/>
</dbReference>
<organism evidence="6 7">
    <name type="scientific">Arthrobacter oryzae</name>
    <dbReference type="NCBI Taxonomy" id="409290"/>
    <lineage>
        <taxon>Bacteria</taxon>
        <taxon>Bacillati</taxon>
        <taxon>Actinomycetota</taxon>
        <taxon>Actinomycetes</taxon>
        <taxon>Micrococcales</taxon>
        <taxon>Micrococcaceae</taxon>
        <taxon>Arthrobacter</taxon>
    </lineage>
</organism>
<evidence type="ECO:0000259" key="4">
    <source>
        <dbReference type="Pfam" id="PF01408"/>
    </source>
</evidence>
<dbReference type="InterPro" id="IPR036291">
    <property type="entry name" value="NAD(P)-bd_dom_sf"/>
</dbReference>
<feature type="domain" description="GFO/IDH/MocA-like oxidoreductase" evidence="5">
    <location>
        <begin position="164"/>
        <end position="279"/>
    </location>
</feature>
<dbReference type="Proteomes" id="UP000273807">
    <property type="component" value="Unassembled WGS sequence"/>
</dbReference>